<dbReference type="Pfam" id="PF09324">
    <property type="entry name" value="Sec7-like_HDS"/>
    <property type="match status" value="1"/>
</dbReference>
<keyword evidence="1" id="KW-0812">Transmembrane</keyword>
<keyword evidence="1" id="KW-1133">Transmembrane helix</keyword>
<feature type="non-terminal residue" evidence="3">
    <location>
        <position position="1"/>
    </location>
</feature>
<feature type="transmembrane region" description="Helical" evidence="1">
    <location>
        <begin position="413"/>
        <end position="431"/>
    </location>
</feature>
<keyword evidence="1" id="KW-0472">Membrane</keyword>
<evidence type="ECO:0000313" key="4">
    <source>
        <dbReference type="Proteomes" id="UP001476798"/>
    </source>
</evidence>
<dbReference type="PANTHER" id="PTHR10663">
    <property type="entry name" value="GUANYL-NUCLEOTIDE EXCHANGE FACTOR"/>
    <property type="match status" value="1"/>
</dbReference>
<protein>
    <submittedName>
        <fullName evidence="3">Brefeldin A-inhibited guanine nucleotide-exchange protein 3</fullName>
    </submittedName>
</protein>
<dbReference type="InterPro" id="IPR015403">
    <property type="entry name" value="Mon2/Sec7/BIG1-like_HDS"/>
</dbReference>
<proteinExistence type="predicted"/>
<sequence>LFEEAAMKLNMVGLVGFLQQLRKASQSQLFNSITETGDYSLAMPGDAKSTLDRRSALHLFRLGEAMLRIVRNKNRPLLHMMKAWSVVAPHLVEVIKTFIPFQAACHKDRHVSQKAVSFIHDVLTEVLTSWAELPHFHFNEALFRPFEHIMQLELCDEDVQDQVVTSIGELVEMCSPQILSGWRPLFSALRTVHSSKTDTKDYLLGEYSMGKSERLPSSHSTSISRRFNNVLLFHLFPTFFLSVGKSQAPVFDVFEAFINTDNIQVFANAATDYIMCLMKFVKGLGEVDYKEIGDCIHVSGFSSTDLCVPALDYLHRCSQLLAKIYKMPSKPVFLGARLASLPMKPQERSISSEDGIDCVLQEFDDDTGLIQVWILLLEQLTAAVSNCPRQHQPPTLELLFTLLREVTAVPGPGFAIFAVIQLLLPVMLLWLQRSHGDHSYWDVAAANFKHAIGLSCELVVEHVNSFIHSGELCLQRLRIFSVYSGFS</sequence>
<evidence type="ECO:0000313" key="3">
    <source>
        <dbReference type="EMBL" id="MEQ2163223.1"/>
    </source>
</evidence>
<evidence type="ECO:0000256" key="1">
    <source>
        <dbReference type="SAM" id="Phobius"/>
    </source>
</evidence>
<dbReference type="Proteomes" id="UP001476798">
    <property type="component" value="Unassembled WGS sequence"/>
</dbReference>
<dbReference type="PANTHER" id="PTHR10663:SF344">
    <property type="entry name" value="BREFELDIN A-INHIBITED GUANINE NUCLEOTIDE-EXCHANGE PROTEIN 3"/>
    <property type="match status" value="1"/>
</dbReference>
<gene>
    <name evidence="3" type="primary">ARFGEF3_3</name>
    <name evidence="3" type="ORF">GOODEAATRI_027973</name>
</gene>
<dbReference type="EMBL" id="JAHRIO010013762">
    <property type="protein sequence ID" value="MEQ2163223.1"/>
    <property type="molecule type" value="Genomic_DNA"/>
</dbReference>
<keyword evidence="4" id="KW-1185">Reference proteome</keyword>
<accession>A0ABV0MVQ8</accession>
<organism evidence="3 4">
    <name type="scientific">Goodea atripinnis</name>
    <dbReference type="NCBI Taxonomy" id="208336"/>
    <lineage>
        <taxon>Eukaryota</taxon>
        <taxon>Metazoa</taxon>
        <taxon>Chordata</taxon>
        <taxon>Craniata</taxon>
        <taxon>Vertebrata</taxon>
        <taxon>Euteleostomi</taxon>
        <taxon>Actinopterygii</taxon>
        <taxon>Neopterygii</taxon>
        <taxon>Teleostei</taxon>
        <taxon>Neoteleostei</taxon>
        <taxon>Acanthomorphata</taxon>
        <taxon>Ovalentaria</taxon>
        <taxon>Atherinomorphae</taxon>
        <taxon>Cyprinodontiformes</taxon>
        <taxon>Goodeidae</taxon>
        <taxon>Goodea</taxon>
    </lineage>
</organism>
<name>A0ABV0MVQ8_9TELE</name>
<comment type="caution">
    <text evidence="3">The sequence shown here is derived from an EMBL/GenBank/DDBJ whole genome shotgun (WGS) entry which is preliminary data.</text>
</comment>
<reference evidence="3 4" key="1">
    <citation type="submission" date="2021-06" db="EMBL/GenBank/DDBJ databases">
        <authorList>
            <person name="Palmer J.M."/>
        </authorList>
    </citation>
    <scope>NUCLEOTIDE SEQUENCE [LARGE SCALE GENOMIC DNA]</scope>
    <source>
        <strain evidence="3 4">GA_2019</strain>
        <tissue evidence="3">Muscle</tissue>
    </source>
</reference>
<feature type="domain" description="Mon2/Sec7/BIG1-like HDS" evidence="2">
    <location>
        <begin position="131"/>
        <end position="197"/>
    </location>
</feature>
<evidence type="ECO:0000259" key="2">
    <source>
        <dbReference type="Pfam" id="PF09324"/>
    </source>
</evidence>